<dbReference type="PANTHER" id="PTHR13932:SF5">
    <property type="entry name" value="RADICAL S-ADENOSYL METHIONINE DOMAIN-CONTAINING PROTEIN 1, MITOCHONDRIAL"/>
    <property type="match status" value="1"/>
</dbReference>
<dbReference type="PANTHER" id="PTHR13932">
    <property type="entry name" value="COPROPORPHYRINIGEN III OXIDASE"/>
    <property type="match status" value="1"/>
</dbReference>
<dbReference type="InterPro" id="IPR034505">
    <property type="entry name" value="Coproporphyrinogen-III_oxidase"/>
</dbReference>
<gene>
    <name evidence="1" type="ORF">FPOG_02153</name>
</gene>
<dbReference type="HOGENOM" id="CLU_107969_0_0_0"/>
<name>K1GHY6_9FUSO</name>
<evidence type="ECO:0000313" key="1">
    <source>
        <dbReference type="EMBL" id="EKA93000.1"/>
    </source>
</evidence>
<dbReference type="PATRIC" id="fig|620833.3.peg.1700"/>
<dbReference type="InterPro" id="IPR058240">
    <property type="entry name" value="rSAM_sf"/>
</dbReference>
<dbReference type="GO" id="GO:0051539">
    <property type="term" value="F:4 iron, 4 sulfur cluster binding"/>
    <property type="evidence" value="ECO:0007669"/>
    <property type="project" value="TreeGrafter"/>
</dbReference>
<dbReference type="Proteomes" id="UP000005809">
    <property type="component" value="Unassembled WGS sequence"/>
</dbReference>
<accession>K1GHY6</accession>
<comment type="caution">
    <text evidence="1">The sequence shown here is derived from an EMBL/GenBank/DDBJ whole genome shotgun (WGS) entry which is preliminary data.</text>
</comment>
<dbReference type="SUPFAM" id="SSF102114">
    <property type="entry name" value="Radical SAM enzymes"/>
    <property type="match status" value="1"/>
</dbReference>
<dbReference type="AlphaFoldDB" id="K1GHY6"/>
<protein>
    <recommendedName>
        <fullName evidence="3">HemN C-terminal domain-containing protein</fullName>
    </recommendedName>
</protein>
<dbReference type="GO" id="GO:0005737">
    <property type="term" value="C:cytoplasm"/>
    <property type="evidence" value="ECO:0007669"/>
    <property type="project" value="TreeGrafter"/>
</dbReference>
<dbReference type="EMBL" id="ACIF01000286">
    <property type="protein sequence ID" value="EKA93000.1"/>
    <property type="molecule type" value="Genomic_DNA"/>
</dbReference>
<proteinExistence type="predicted"/>
<reference evidence="1 2" key="1">
    <citation type="submission" date="2012-05" db="EMBL/GenBank/DDBJ databases">
        <title>The Genome Sequence of Fusobacterium periodontium Oral Taxon 201 Strain D10.</title>
        <authorList>
            <consortium name="The Broad Institute Genome Sequencing Platform"/>
            <consortium name="The Broad Institute Genome Sequencing Center for Infectious Disease"/>
            <person name="Earl A."/>
            <person name="Ward D."/>
            <person name="Feldgarden M."/>
            <person name="Gevers D."/>
            <person name="Strauss J."/>
            <person name="Sibley C."/>
            <person name="White A."/>
            <person name="Ambrose C.E."/>
            <person name="Allen-Vercoe E."/>
            <person name="Walker B."/>
            <person name="Young S.K."/>
            <person name="Zeng Q."/>
            <person name="Gargeya S."/>
            <person name="Fitzgerald M."/>
            <person name="Haas B."/>
            <person name="Abouelleil A."/>
            <person name="Alvarado L."/>
            <person name="Arachchi H.M."/>
            <person name="Berlin A.M."/>
            <person name="Chapman S.B."/>
            <person name="Goldberg J."/>
            <person name="Griggs A."/>
            <person name="Gujja S."/>
            <person name="Hansen M."/>
            <person name="Howarth C."/>
            <person name="Imamovic A."/>
            <person name="Larimer J."/>
            <person name="McCowan C."/>
            <person name="Montmayeur A."/>
            <person name="Murphy C."/>
            <person name="Neiman D."/>
            <person name="Pearson M."/>
            <person name="Priest M."/>
            <person name="Roberts A."/>
            <person name="Saif S."/>
            <person name="Shea T."/>
            <person name="Sisk P."/>
            <person name="Sykes S."/>
            <person name="Wortman J."/>
            <person name="Nusbaum C."/>
            <person name="Birren B."/>
        </authorList>
    </citation>
    <scope>NUCLEOTIDE SEQUENCE [LARGE SCALE GENOMIC DNA]</scope>
    <source>
        <strain evidence="1 2">D10</strain>
    </source>
</reference>
<dbReference type="GO" id="GO:0006779">
    <property type="term" value="P:porphyrin-containing compound biosynthetic process"/>
    <property type="evidence" value="ECO:0007669"/>
    <property type="project" value="TreeGrafter"/>
</dbReference>
<organism evidence="1 2">
    <name type="scientific">Fusobacterium periodonticum D10</name>
    <dbReference type="NCBI Taxonomy" id="620833"/>
    <lineage>
        <taxon>Bacteria</taxon>
        <taxon>Fusobacteriati</taxon>
        <taxon>Fusobacteriota</taxon>
        <taxon>Fusobacteriia</taxon>
        <taxon>Fusobacteriales</taxon>
        <taxon>Fusobacteriaceae</taxon>
        <taxon>Fusobacterium</taxon>
    </lineage>
</organism>
<evidence type="ECO:0008006" key="3">
    <source>
        <dbReference type="Google" id="ProtNLM"/>
    </source>
</evidence>
<evidence type="ECO:0000313" key="2">
    <source>
        <dbReference type="Proteomes" id="UP000005809"/>
    </source>
</evidence>
<sequence>MAREVGFKNISLDIMFSLPNQTLEMLKIDLEKLILLNPEHISIYSLIWEEGTKFFRDLKAGKLKETDNDLEATMYEYIIDYLKSKGYEHYEISNFSKKDFEARHNSIYWENKNYLGLGLSAAGYLGNLRYKNFFHLKDYYDKLDKNILPVDEREELTEDDIEQYRYLVGFRLLNNPLIPSKEYLEKCEILEKEAYLIKKENGYILSSKGLMLFNDFIANFIDD</sequence>